<evidence type="ECO:0008006" key="2">
    <source>
        <dbReference type="Google" id="ProtNLM"/>
    </source>
</evidence>
<proteinExistence type="predicted"/>
<organism evidence="1">
    <name type="scientific">marine metagenome</name>
    <dbReference type="NCBI Taxonomy" id="408172"/>
    <lineage>
        <taxon>unclassified sequences</taxon>
        <taxon>metagenomes</taxon>
        <taxon>ecological metagenomes</taxon>
    </lineage>
</organism>
<dbReference type="EMBL" id="UINC01063683">
    <property type="protein sequence ID" value="SVB91576.1"/>
    <property type="molecule type" value="Genomic_DNA"/>
</dbReference>
<name>A0A382HW53_9ZZZZ</name>
<dbReference type="InterPro" id="IPR043504">
    <property type="entry name" value="Peptidase_S1_PA_chymotrypsin"/>
</dbReference>
<evidence type="ECO:0000313" key="1">
    <source>
        <dbReference type="EMBL" id="SVB91576.1"/>
    </source>
</evidence>
<sequence length="285" mass="32026">MVAALIFGGWLLNATCSSAMVFGEDDRRRQSYHDMYHLKSVGVVVAGSYVGVGTLVLKGDVLVTSAHVIYDELGSLRSDQVIYFPDGNPKKRVSVDLTKAVAGNTVVKPGDLQDDWIILNLAKNVINENPHQGFSSAGILPITPKNFRELKDNIVHVSFDFRRRPHHKLVNRKCRLHQKVRGDMFWDIPSILLHDCDLGRLDNSGSPIFYFDDGRYYLIGLHQGGHRDLTAEPYEGCLVARKCRDVHDSVFDPTKNPNFAFGITRQFERAISRFIDIRSINGSAK</sequence>
<dbReference type="InterPro" id="IPR009003">
    <property type="entry name" value="Peptidase_S1_PA"/>
</dbReference>
<dbReference type="SUPFAM" id="SSF50494">
    <property type="entry name" value="Trypsin-like serine proteases"/>
    <property type="match status" value="1"/>
</dbReference>
<gene>
    <name evidence="1" type="ORF">METZ01_LOCUS244430</name>
</gene>
<accession>A0A382HW53</accession>
<protein>
    <recommendedName>
        <fullName evidence="2">Serine protease</fullName>
    </recommendedName>
</protein>
<reference evidence="1" key="1">
    <citation type="submission" date="2018-05" db="EMBL/GenBank/DDBJ databases">
        <authorList>
            <person name="Lanie J.A."/>
            <person name="Ng W.-L."/>
            <person name="Kazmierczak K.M."/>
            <person name="Andrzejewski T.M."/>
            <person name="Davidsen T.M."/>
            <person name="Wayne K.J."/>
            <person name="Tettelin H."/>
            <person name="Glass J.I."/>
            <person name="Rusch D."/>
            <person name="Podicherti R."/>
            <person name="Tsui H.-C.T."/>
            <person name="Winkler M.E."/>
        </authorList>
    </citation>
    <scope>NUCLEOTIDE SEQUENCE</scope>
</reference>
<dbReference type="Gene3D" id="2.40.10.10">
    <property type="entry name" value="Trypsin-like serine proteases"/>
    <property type="match status" value="2"/>
</dbReference>
<dbReference type="AlphaFoldDB" id="A0A382HW53"/>